<evidence type="ECO:0000313" key="2">
    <source>
        <dbReference type="Proteomes" id="UP000807825"/>
    </source>
</evidence>
<proteinExistence type="predicted"/>
<gene>
    <name evidence="1" type="ORF">HY912_18945</name>
</gene>
<reference evidence="1" key="1">
    <citation type="submission" date="2020-07" db="EMBL/GenBank/DDBJ databases">
        <title>Huge and variable diversity of episymbiotic CPR bacteria and DPANN archaea in groundwater ecosystems.</title>
        <authorList>
            <person name="He C.Y."/>
            <person name="Keren R."/>
            <person name="Whittaker M."/>
            <person name="Farag I.F."/>
            <person name="Doudna J."/>
            <person name="Cate J.H.D."/>
            <person name="Banfield J.F."/>
        </authorList>
    </citation>
    <scope>NUCLEOTIDE SEQUENCE</scope>
    <source>
        <strain evidence="1">NC_groundwater_1664_Pr3_B-0.1um_52_9</strain>
    </source>
</reference>
<dbReference type="AlphaFoldDB" id="A0A9D6V475"/>
<accession>A0A9D6V475</accession>
<organism evidence="1 2">
    <name type="scientific">Desulfomonile tiedjei</name>
    <dbReference type="NCBI Taxonomy" id="2358"/>
    <lineage>
        <taxon>Bacteria</taxon>
        <taxon>Pseudomonadati</taxon>
        <taxon>Thermodesulfobacteriota</taxon>
        <taxon>Desulfomonilia</taxon>
        <taxon>Desulfomonilales</taxon>
        <taxon>Desulfomonilaceae</taxon>
        <taxon>Desulfomonile</taxon>
    </lineage>
</organism>
<feature type="non-terminal residue" evidence="1">
    <location>
        <position position="203"/>
    </location>
</feature>
<dbReference type="EMBL" id="JACRDE010000496">
    <property type="protein sequence ID" value="MBI5251573.1"/>
    <property type="molecule type" value="Genomic_DNA"/>
</dbReference>
<dbReference type="Proteomes" id="UP000807825">
    <property type="component" value="Unassembled WGS sequence"/>
</dbReference>
<sequence length="203" mass="22440">MGLFGRLFGKKSNDGSQAVRDEQLARLHEICSTGNLPFITDPPIILKRGETAHFVSSVSVIEQKTETTTYRAYAGTRLKIGSLPIYLGGSAPKKVSNEALTPMGQGHLTITNKRIVLSGTKINYSTPLDKITNWKLFKDAIQILWEGKYGGRFYKMDDPRPAALILQTLITGIPEESDEAEQDPDYFIGAAFEGRADIVEDFV</sequence>
<comment type="caution">
    <text evidence="1">The sequence shown here is derived from an EMBL/GenBank/DDBJ whole genome shotgun (WGS) entry which is preliminary data.</text>
</comment>
<evidence type="ECO:0000313" key="1">
    <source>
        <dbReference type="EMBL" id="MBI5251573.1"/>
    </source>
</evidence>
<name>A0A9D6V475_9BACT</name>
<protein>
    <submittedName>
        <fullName evidence="1">Uncharacterized protein</fullName>
    </submittedName>
</protein>